<keyword evidence="7" id="KW-0998">Cell outer membrane</keyword>
<evidence type="ECO:0000259" key="8">
    <source>
        <dbReference type="Pfam" id="PF07715"/>
    </source>
</evidence>
<accession>A0ABN6EHK4</accession>
<keyword evidence="10" id="KW-1185">Reference proteome</keyword>
<evidence type="ECO:0000256" key="1">
    <source>
        <dbReference type="ARBA" id="ARBA00004571"/>
    </source>
</evidence>
<dbReference type="EMBL" id="AP024484">
    <property type="protein sequence ID" value="BCS85314.1"/>
    <property type="molecule type" value="Genomic_DNA"/>
</dbReference>
<reference evidence="9 10" key="1">
    <citation type="journal article" date="2022" name="Int. J. Syst. Evol. Microbiol.">
        <title>Prevotella herbatica sp. nov., a plant polysaccharide-decomposing anaerobic bacterium isolated from a methanogenic reactor.</title>
        <authorList>
            <person name="Uek A."/>
            <person name="Tonouchi A."/>
            <person name="Kaku N."/>
            <person name="Ueki K."/>
        </authorList>
    </citation>
    <scope>NUCLEOTIDE SEQUENCE [LARGE SCALE GENOMIC DNA]</scope>
    <source>
        <strain evidence="9 10">WR041</strain>
    </source>
</reference>
<evidence type="ECO:0000256" key="3">
    <source>
        <dbReference type="ARBA" id="ARBA00022452"/>
    </source>
</evidence>
<evidence type="ECO:0000256" key="4">
    <source>
        <dbReference type="ARBA" id="ARBA00022692"/>
    </source>
</evidence>
<keyword evidence="3" id="KW-1134">Transmembrane beta strand</keyword>
<dbReference type="InterPro" id="IPR012910">
    <property type="entry name" value="Plug_dom"/>
</dbReference>
<dbReference type="Gene3D" id="2.170.130.10">
    <property type="entry name" value="TonB-dependent receptor, plug domain"/>
    <property type="match status" value="1"/>
</dbReference>
<keyword evidence="6" id="KW-0472">Membrane</keyword>
<dbReference type="InterPro" id="IPR039426">
    <property type="entry name" value="TonB-dep_rcpt-like"/>
</dbReference>
<name>A0ABN6EHK4_9BACT</name>
<keyword evidence="5" id="KW-0732">Signal</keyword>
<evidence type="ECO:0000313" key="9">
    <source>
        <dbReference type="EMBL" id="BCS85314.1"/>
    </source>
</evidence>
<evidence type="ECO:0000256" key="6">
    <source>
        <dbReference type="ARBA" id="ARBA00023136"/>
    </source>
</evidence>
<evidence type="ECO:0000256" key="5">
    <source>
        <dbReference type="ARBA" id="ARBA00022729"/>
    </source>
</evidence>
<comment type="subcellular location">
    <subcellularLocation>
        <location evidence="1">Cell outer membrane</location>
        <topology evidence="1">Multi-pass membrane protein</topology>
    </subcellularLocation>
</comment>
<sequence length="731" mass="83058">MTLSKTLGLIFRTNSNSLPILVLGFFVICSSYTDLYAQKTKPRKKINVINRDSTGNDSNKISYERNIHEVVVTSQRKEANITDTRMGVQKLTGSEIQKVPALLGEIDVVKAIQLLPGVQSTSEGSSGFNVRGGGADQNLILLDNTNIYNASHMFGFFSVFNNDAVKSAELYKGNMPIKYGGRLSSLLDVELKDDAPEKVKGAGGIGLISSRLTLEGPLGDRTSWLVSGRRSYADVFLRMSSDPEKRKEYLYFYDFNAKVSHRLSMTDKIGLNLYNGRDRFISSFGDIGYGNFVASAFWNHVFSDKLFSRLSLNYTKYSYDLAWKVTDSRAEWQSDIQNLEARLDFTHAISDKLNLQYGATTTYHMFNPAMISRAGYPDFKMNKSYALEHNIYFGVEENLSKAISVNFGARLTAFRNMGKTLQYHYDTNYDVTGATEYGSGKIYHTYIRPEFRAGLVYKLNEWSSVKANFTHNTQFIQIANNSDSGSPLDLWFPASPNIKPQEANQYSVGYFRNFKNNAIETSVELYYKGMNNVIDFKDNAQILLNDKLDGDIRTGKGKSYGMEIMVKKNTGRLTGFINYTLAHTDRTIAGINNGKTYLAPNDKTHSINILGSYELSKKWDVSAEWVFSTGTPVTYPTGRMEINGEYYPIYSGKSEERKEPYHRMDISATYHPHKHPKRWYQGEWVFSVYNVYWHKNPWMTSFDQNTTDGYPQAKMTYLFGAIPSVTYNFKF</sequence>
<dbReference type="InterPro" id="IPR037066">
    <property type="entry name" value="Plug_dom_sf"/>
</dbReference>
<dbReference type="InterPro" id="IPR036942">
    <property type="entry name" value="Beta-barrel_TonB_sf"/>
</dbReference>
<dbReference type="SUPFAM" id="SSF56935">
    <property type="entry name" value="Porins"/>
    <property type="match status" value="1"/>
</dbReference>
<organism evidence="9 10">
    <name type="scientific">Prevotella herbatica</name>
    <dbReference type="NCBI Taxonomy" id="2801997"/>
    <lineage>
        <taxon>Bacteria</taxon>
        <taxon>Pseudomonadati</taxon>
        <taxon>Bacteroidota</taxon>
        <taxon>Bacteroidia</taxon>
        <taxon>Bacteroidales</taxon>
        <taxon>Prevotellaceae</taxon>
        <taxon>Prevotella</taxon>
    </lineage>
</organism>
<keyword evidence="2" id="KW-0813">Transport</keyword>
<evidence type="ECO:0000313" key="10">
    <source>
        <dbReference type="Proteomes" id="UP001319045"/>
    </source>
</evidence>
<gene>
    <name evidence="9" type="ORF">prwr041_12070</name>
</gene>
<dbReference type="PANTHER" id="PTHR30069:SF29">
    <property type="entry name" value="HEMOGLOBIN AND HEMOGLOBIN-HAPTOGLOBIN-BINDING PROTEIN 1-RELATED"/>
    <property type="match status" value="1"/>
</dbReference>
<evidence type="ECO:0000256" key="2">
    <source>
        <dbReference type="ARBA" id="ARBA00022448"/>
    </source>
</evidence>
<keyword evidence="4" id="KW-0812">Transmembrane</keyword>
<protein>
    <submittedName>
        <fullName evidence="9">Collagen-binding protein</fullName>
    </submittedName>
</protein>
<dbReference type="RefSeq" id="WP_207155465.1">
    <property type="nucleotide sequence ID" value="NZ_AP024484.1"/>
</dbReference>
<evidence type="ECO:0000256" key="7">
    <source>
        <dbReference type="ARBA" id="ARBA00023237"/>
    </source>
</evidence>
<proteinExistence type="predicted"/>
<dbReference type="Pfam" id="PF07715">
    <property type="entry name" value="Plug"/>
    <property type="match status" value="1"/>
</dbReference>
<keyword evidence="9" id="KW-0176">Collagen</keyword>
<dbReference type="Proteomes" id="UP001319045">
    <property type="component" value="Chromosome"/>
</dbReference>
<dbReference type="PANTHER" id="PTHR30069">
    <property type="entry name" value="TONB-DEPENDENT OUTER MEMBRANE RECEPTOR"/>
    <property type="match status" value="1"/>
</dbReference>
<dbReference type="Gene3D" id="2.40.170.20">
    <property type="entry name" value="TonB-dependent receptor, beta-barrel domain"/>
    <property type="match status" value="1"/>
</dbReference>
<feature type="domain" description="TonB-dependent receptor plug" evidence="8">
    <location>
        <begin position="83"/>
        <end position="181"/>
    </location>
</feature>